<reference evidence="1 2" key="1">
    <citation type="submission" date="2024-09" db="EMBL/GenBank/DDBJ databases">
        <authorList>
            <person name="Sun Q."/>
            <person name="Mori K."/>
        </authorList>
    </citation>
    <scope>NUCLEOTIDE SEQUENCE [LARGE SCALE GENOMIC DNA]</scope>
    <source>
        <strain evidence="1 2">CGMCC 1.15906</strain>
    </source>
</reference>
<dbReference type="RefSeq" id="WP_380043635.1">
    <property type="nucleotide sequence ID" value="NZ_JBHLTC010000001.1"/>
</dbReference>
<gene>
    <name evidence="1" type="ORF">ACFFGN_02725</name>
</gene>
<evidence type="ECO:0008006" key="3">
    <source>
        <dbReference type="Google" id="ProtNLM"/>
    </source>
</evidence>
<protein>
    <recommendedName>
        <fullName evidence="3">N-acetylmuramoyl-L-alanine amidase</fullName>
    </recommendedName>
</protein>
<dbReference type="Proteomes" id="UP001589890">
    <property type="component" value="Unassembled WGS sequence"/>
</dbReference>
<keyword evidence="2" id="KW-1185">Reference proteome</keyword>
<evidence type="ECO:0000313" key="1">
    <source>
        <dbReference type="EMBL" id="MFC0622957.1"/>
    </source>
</evidence>
<proteinExistence type="predicted"/>
<comment type="caution">
    <text evidence="1">The sequence shown here is derived from an EMBL/GenBank/DDBJ whole genome shotgun (WGS) entry which is preliminary data.</text>
</comment>
<organism evidence="1 2">
    <name type="scientific">Kribbella deserti</name>
    <dbReference type="NCBI Taxonomy" id="1926257"/>
    <lineage>
        <taxon>Bacteria</taxon>
        <taxon>Bacillati</taxon>
        <taxon>Actinomycetota</taxon>
        <taxon>Actinomycetes</taxon>
        <taxon>Propionibacteriales</taxon>
        <taxon>Kribbellaceae</taxon>
        <taxon>Kribbella</taxon>
    </lineage>
</organism>
<dbReference type="EMBL" id="JBHLTC010000001">
    <property type="protein sequence ID" value="MFC0622957.1"/>
    <property type="molecule type" value="Genomic_DNA"/>
</dbReference>
<name>A0ABV6QH68_9ACTN</name>
<accession>A0ABV6QH68</accession>
<evidence type="ECO:0000313" key="2">
    <source>
        <dbReference type="Proteomes" id="UP001589890"/>
    </source>
</evidence>
<sequence>MAKSRIYPPADRTKQWWETKFDRVTMPGIDKLLLHTTESGKSWPSYTNDGVSGSNAPTLTYNPWVAAKDRWRQHNFLNRSARALRDSANTTVRENRDSVVQVEIVAYCDPKSYKVHGYSVHDMPADAWEDLGELLAFLHKEWGVPIVAAGEWLTYPASGRADSPIRMSGPEYDRFRGMLGHQHASGNTHGDPGITNAEVDRMITVAKRLTAKPTTTPPPVGDDDMELTDTLGMNDYQGRPLTVAQALREAHAVFEMLREGGALNAQLDRIEADTDDGTAGKA</sequence>